<protein>
    <submittedName>
        <fullName evidence="1">Uncharacterized protein</fullName>
    </submittedName>
</protein>
<gene>
    <name evidence="1" type="ORF">SAMN05421786_101634</name>
</gene>
<dbReference type="EMBL" id="FTOL01000001">
    <property type="protein sequence ID" value="SIS63238.1"/>
    <property type="molecule type" value="Genomic_DNA"/>
</dbReference>
<keyword evidence="2" id="KW-1185">Reference proteome</keyword>
<proteinExistence type="predicted"/>
<name>A0A1N7KNT8_9FLAO</name>
<dbReference type="AlphaFoldDB" id="A0A1N7KNT8"/>
<reference evidence="2" key="1">
    <citation type="submission" date="2017-01" db="EMBL/GenBank/DDBJ databases">
        <authorList>
            <person name="Varghese N."/>
            <person name="Submissions S."/>
        </authorList>
    </citation>
    <scope>NUCLEOTIDE SEQUENCE [LARGE SCALE GENOMIC DNA]</scope>
    <source>
        <strain evidence="2">DSM 18017</strain>
    </source>
</reference>
<dbReference type="STRING" id="373668.SAMN05421786_101634"/>
<organism evidence="1 2">
    <name type="scientific">Chryseobacterium ureilyticum</name>
    <dbReference type="NCBI Taxonomy" id="373668"/>
    <lineage>
        <taxon>Bacteria</taxon>
        <taxon>Pseudomonadati</taxon>
        <taxon>Bacteroidota</taxon>
        <taxon>Flavobacteriia</taxon>
        <taxon>Flavobacteriales</taxon>
        <taxon>Weeksellaceae</taxon>
        <taxon>Chryseobacterium group</taxon>
        <taxon>Chryseobacterium</taxon>
    </lineage>
</organism>
<dbReference type="Proteomes" id="UP000186744">
    <property type="component" value="Unassembled WGS sequence"/>
</dbReference>
<evidence type="ECO:0000313" key="1">
    <source>
        <dbReference type="EMBL" id="SIS63238.1"/>
    </source>
</evidence>
<sequence>MLSCNQKKNGYEIHCEFNKKQAQNQFNYKNYTWTIFSGMDYINHFGEDEFIKLLEKQHIKTKTIPIVCVRFPNDQYENCEEIEMNKLIEEKFGKKFIDSLRYIAKQTFIKSHHEEVFSYEYCDEFSRYPNSTINNQFDKIQDDYLSKYPTPEEYIRKNEKYYSFTSANFILTKDGKIKDLSIESEFQNKKNNIFEKQFNKQLKEFVLHTQWIPGKISGLNVDSYYDVTIHYN</sequence>
<accession>A0A1N7KNT8</accession>
<evidence type="ECO:0000313" key="2">
    <source>
        <dbReference type="Proteomes" id="UP000186744"/>
    </source>
</evidence>